<comment type="subcellular location">
    <subcellularLocation>
        <location evidence="2">Cell membrane</location>
        <topology evidence="2">Multi-pass membrane protein</topology>
    </subcellularLocation>
</comment>
<feature type="non-terminal residue" evidence="12">
    <location>
        <position position="433"/>
    </location>
</feature>
<dbReference type="Gene3D" id="3.30.565.10">
    <property type="entry name" value="Histidine kinase-like ATPase, C-terminal domain"/>
    <property type="match status" value="1"/>
</dbReference>
<dbReference type="InterPro" id="IPR036890">
    <property type="entry name" value="HATPase_C_sf"/>
</dbReference>
<comment type="catalytic activity">
    <reaction evidence="1">
        <text>ATP + protein L-histidine = ADP + protein N-phospho-L-histidine.</text>
        <dbReference type="EC" id="2.7.13.3"/>
    </reaction>
</comment>
<dbReference type="PANTHER" id="PTHR43047">
    <property type="entry name" value="TWO-COMPONENT HISTIDINE PROTEIN KINASE"/>
    <property type="match status" value="1"/>
</dbReference>
<dbReference type="SMART" id="SM00388">
    <property type="entry name" value="HisKA"/>
    <property type="match status" value="1"/>
</dbReference>
<accession>A0A2M7Z535</accession>
<gene>
    <name evidence="12" type="ORF">CO145_01375</name>
</gene>
<dbReference type="InterPro" id="IPR004358">
    <property type="entry name" value="Sig_transdc_His_kin-like_C"/>
</dbReference>
<dbReference type="EC" id="2.7.13.3" evidence="3"/>
<dbReference type="PANTHER" id="PTHR43047:SF72">
    <property type="entry name" value="OSMOSENSING HISTIDINE PROTEIN KINASE SLN1"/>
    <property type="match status" value="1"/>
</dbReference>
<evidence type="ECO:0000259" key="11">
    <source>
        <dbReference type="PROSITE" id="PS50109"/>
    </source>
</evidence>
<keyword evidence="8" id="KW-0418">Kinase</keyword>
<keyword evidence="4" id="KW-1003">Cell membrane</keyword>
<evidence type="ECO:0000256" key="8">
    <source>
        <dbReference type="ARBA" id="ARBA00022777"/>
    </source>
</evidence>
<dbReference type="SUPFAM" id="SSF47384">
    <property type="entry name" value="Homodimeric domain of signal transducing histidine kinase"/>
    <property type="match status" value="1"/>
</dbReference>
<feature type="domain" description="Histidine kinase" evidence="11">
    <location>
        <begin position="217"/>
        <end position="433"/>
    </location>
</feature>
<keyword evidence="5" id="KW-0597">Phosphoprotein</keyword>
<dbReference type="InterPro" id="IPR029151">
    <property type="entry name" value="Sensor-like_sf"/>
</dbReference>
<dbReference type="GO" id="GO:0009927">
    <property type="term" value="F:histidine phosphotransfer kinase activity"/>
    <property type="evidence" value="ECO:0007669"/>
    <property type="project" value="TreeGrafter"/>
</dbReference>
<dbReference type="InterPro" id="IPR003594">
    <property type="entry name" value="HATPase_dom"/>
</dbReference>
<dbReference type="Gene3D" id="1.10.287.130">
    <property type="match status" value="1"/>
</dbReference>
<dbReference type="EMBL" id="PFVR01000046">
    <property type="protein sequence ID" value="PJA84339.1"/>
    <property type="molecule type" value="Genomic_DNA"/>
</dbReference>
<sequence length="433" mass="49477">FIKKNPEILYSLFLVIVLPLVLYFNTVFTIKSFQENIDFTLQSNALLVEKIFGNFASEIISQPEILQEKIKLITEENPEISNLRVAILENDKFKIIAALNPEEIGIEMKGDPVQLSWHKNQAIAYKIANEKKERFWEVISPIQDSTGNKIGLISLSSSLKTSDTLVFNIVKQAYLIVIAAILLTLFLIIQHTRLFRYPVLLKKIQEVDRMKDEFIRMATHELQSPIVNIRNYAQAFAEEVKTLPLTENQKEYLSRVIISTERLTALISDILDVSRIEQERISLVPEKVFPPKIIKEIVGELELKAQDKGLTTIFEEKLEPFFIEVNSNRLKEVLYNLIDNAIKYTLEGGVEIKTEVDEIKKKYYITVQDSGIGISAEAQQRLFEKFYRVKTKETADISGTGLGLWIAKTLARKMGGDILIESMEGKGSKFTII</sequence>
<evidence type="ECO:0000256" key="3">
    <source>
        <dbReference type="ARBA" id="ARBA00012438"/>
    </source>
</evidence>
<dbReference type="Pfam" id="PF02518">
    <property type="entry name" value="HATPase_c"/>
    <property type="match status" value="1"/>
</dbReference>
<name>A0A2M7Z535_9BACT</name>
<evidence type="ECO:0000256" key="10">
    <source>
        <dbReference type="SAM" id="Phobius"/>
    </source>
</evidence>
<keyword evidence="10" id="KW-0472">Membrane</keyword>
<evidence type="ECO:0000256" key="5">
    <source>
        <dbReference type="ARBA" id="ARBA00022553"/>
    </source>
</evidence>
<dbReference type="AlphaFoldDB" id="A0A2M7Z535"/>
<feature type="transmembrane region" description="Helical" evidence="10">
    <location>
        <begin position="172"/>
        <end position="189"/>
    </location>
</feature>
<protein>
    <recommendedName>
        <fullName evidence="3">histidine kinase</fullName>
        <ecNumber evidence="3">2.7.13.3</ecNumber>
    </recommendedName>
</protein>
<dbReference type="SUPFAM" id="SSF55874">
    <property type="entry name" value="ATPase domain of HSP90 chaperone/DNA topoisomerase II/histidine kinase"/>
    <property type="match status" value="1"/>
</dbReference>
<feature type="non-terminal residue" evidence="12">
    <location>
        <position position="1"/>
    </location>
</feature>
<reference evidence="13" key="1">
    <citation type="submission" date="2017-09" db="EMBL/GenBank/DDBJ databases">
        <title>Depth-based differentiation of microbial function through sediment-hosted aquifers and enrichment of novel symbionts in the deep terrestrial subsurface.</title>
        <authorList>
            <person name="Probst A.J."/>
            <person name="Ladd B."/>
            <person name="Jarett J.K."/>
            <person name="Geller-Mcgrath D.E."/>
            <person name="Sieber C.M.K."/>
            <person name="Emerson J.B."/>
            <person name="Anantharaman K."/>
            <person name="Thomas B.C."/>
            <person name="Malmstrom R."/>
            <person name="Stieglmeier M."/>
            <person name="Klingl A."/>
            <person name="Woyke T."/>
            <person name="Ryan C.M."/>
            <person name="Banfield J.F."/>
        </authorList>
    </citation>
    <scope>NUCLEOTIDE SEQUENCE [LARGE SCALE GENOMIC DNA]</scope>
</reference>
<dbReference type="InterPro" id="IPR003661">
    <property type="entry name" value="HisK_dim/P_dom"/>
</dbReference>
<evidence type="ECO:0000256" key="7">
    <source>
        <dbReference type="ARBA" id="ARBA00022692"/>
    </source>
</evidence>
<keyword evidence="7 10" id="KW-0812">Transmembrane</keyword>
<dbReference type="Pfam" id="PF00512">
    <property type="entry name" value="HisKA"/>
    <property type="match status" value="1"/>
</dbReference>
<evidence type="ECO:0000256" key="4">
    <source>
        <dbReference type="ARBA" id="ARBA00022475"/>
    </source>
</evidence>
<dbReference type="CDD" id="cd00082">
    <property type="entry name" value="HisKA"/>
    <property type="match status" value="1"/>
</dbReference>
<dbReference type="PROSITE" id="PS50109">
    <property type="entry name" value="HIS_KIN"/>
    <property type="match status" value="1"/>
</dbReference>
<evidence type="ECO:0000256" key="2">
    <source>
        <dbReference type="ARBA" id="ARBA00004651"/>
    </source>
</evidence>
<keyword evidence="9 10" id="KW-1133">Transmembrane helix</keyword>
<dbReference type="SMART" id="SM00387">
    <property type="entry name" value="HATPase_c"/>
    <property type="match status" value="1"/>
</dbReference>
<evidence type="ECO:0000313" key="12">
    <source>
        <dbReference type="EMBL" id="PJA84339.1"/>
    </source>
</evidence>
<organism evidence="12 13">
    <name type="scientific">Candidatus Nealsonbacteria bacterium CG_4_9_14_3_um_filter_37_13</name>
    <dbReference type="NCBI Taxonomy" id="1974695"/>
    <lineage>
        <taxon>Bacteria</taxon>
        <taxon>Candidatus Nealsoniibacteriota</taxon>
    </lineage>
</organism>
<dbReference type="InterPro" id="IPR005467">
    <property type="entry name" value="His_kinase_dom"/>
</dbReference>
<evidence type="ECO:0000256" key="1">
    <source>
        <dbReference type="ARBA" id="ARBA00000085"/>
    </source>
</evidence>
<evidence type="ECO:0000256" key="6">
    <source>
        <dbReference type="ARBA" id="ARBA00022679"/>
    </source>
</evidence>
<dbReference type="InterPro" id="IPR036097">
    <property type="entry name" value="HisK_dim/P_sf"/>
</dbReference>
<dbReference type="SUPFAM" id="SSF103190">
    <property type="entry name" value="Sensory domain-like"/>
    <property type="match status" value="1"/>
</dbReference>
<dbReference type="GO" id="GO:0005886">
    <property type="term" value="C:plasma membrane"/>
    <property type="evidence" value="ECO:0007669"/>
    <property type="project" value="UniProtKB-SubCell"/>
</dbReference>
<evidence type="ECO:0000313" key="13">
    <source>
        <dbReference type="Proteomes" id="UP000231034"/>
    </source>
</evidence>
<feature type="transmembrane region" description="Helical" evidence="10">
    <location>
        <begin position="7"/>
        <end position="24"/>
    </location>
</feature>
<dbReference type="PRINTS" id="PR00344">
    <property type="entry name" value="BCTRLSENSOR"/>
</dbReference>
<comment type="caution">
    <text evidence="12">The sequence shown here is derived from an EMBL/GenBank/DDBJ whole genome shotgun (WGS) entry which is preliminary data.</text>
</comment>
<dbReference type="FunFam" id="3.30.565.10:FF:000006">
    <property type="entry name" value="Sensor histidine kinase WalK"/>
    <property type="match status" value="1"/>
</dbReference>
<dbReference type="GO" id="GO:0000155">
    <property type="term" value="F:phosphorelay sensor kinase activity"/>
    <property type="evidence" value="ECO:0007669"/>
    <property type="project" value="InterPro"/>
</dbReference>
<evidence type="ECO:0000256" key="9">
    <source>
        <dbReference type="ARBA" id="ARBA00022989"/>
    </source>
</evidence>
<proteinExistence type="predicted"/>
<dbReference type="Proteomes" id="UP000231034">
    <property type="component" value="Unassembled WGS sequence"/>
</dbReference>
<keyword evidence="6" id="KW-0808">Transferase</keyword>